<dbReference type="GO" id="GO:0005737">
    <property type="term" value="C:cytoplasm"/>
    <property type="evidence" value="ECO:0007669"/>
    <property type="project" value="InterPro"/>
</dbReference>
<dbReference type="SUPFAM" id="SSF48557">
    <property type="entry name" value="L-aspartase-like"/>
    <property type="match status" value="1"/>
</dbReference>
<name>A0A8H6ZH63_9AGAR</name>
<organism evidence="3 4">
    <name type="scientific">Mycena sanguinolenta</name>
    <dbReference type="NCBI Taxonomy" id="230812"/>
    <lineage>
        <taxon>Eukaryota</taxon>
        <taxon>Fungi</taxon>
        <taxon>Dikarya</taxon>
        <taxon>Basidiomycota</taxon>
        <taxon>Agaricomycotina</taxon>
        <taxon>Agaricomycetes</taxon>
        <taxon>Agaricomycetidae</taxon>
        <taxon>Agaricales</taxon>
        <taxon>Marasmiineae</taxon>
        <taxon>Mycenaceae</taxon>
        <taxon>Mycena</taxon>
    </lineage>
</organism>
<dbReference type="InterPro" id="IPR008948">
    <property type="entry name" value="L-Aspartase-like"/>
</dbReference>
<dbReference type="InterPro" id="IPR024083">
    <property type="entry name" value="Fumarase/histidase_N"/>
</dbReference>
<dbReference type="InterPro" id="IPR001106">
    <property type="entry name" value="Aromatic_Lyase"/>
</dbReference>
<dbReference type="GO" id="GO:0016841">
    <property type="term" value="F:ammonia-lyase activity"/>
    <property type="evidence" value="ECO:0007669"/>
    <property type="project" value="InterPro"/>
</dbReference>
<protein>
    <submittedName>
        <fullName evidence="3">Phenylalanine ammonia-lyase</fullName>
    </submittedName>
</protein>
<reference evidence="3" key="1">
    <citation type="submission" date="2020-05" db="EMBL/GenBank/DDBJ databases">
        <title>Mycena genomes resolve the evolution of fungal bioluminescence.</title>
        <authorList>
            <person name="Tsai I.J."/>
        </authorList>
    </citation>
    <scope>NUCLEOTIDE SEQUENCE</scope>
    <source>
        <strain evidence="3">160909Yilan</strain>
    </source>
</reference>
<dbReference type="Gene3D" id="1.20.200.10">
    <property type="entry name" value="Fumarase/aspartase (Central domain)"/>
    <property type="match status" value="1"/>
</dbReference>
<dbReference type="CDD" id="cd00332">
    <property type="entry name" value="PAL-HAL"/>
    <property type="match status" value="1"/>
</dbReference>
<comment type="caution">
    <text evidence="3">The sequence shown here is derived from an EMBL/GenBank/DDBJ whole genome shotgun (WGS) entry which is preliminary data.</text>
</comment>
<dbReference type="Pfam" id="PF00221">
    <property type="entry name" value="Lyase_aromatic"/>
    <property type="match status" value="2"/>
</dbReference>
<dbReference type="NCBIfam" id="TIGR01226">
    <property type="entry name" value="phe_am_lyase"/>
    <property type="match status" value="1"/>
</dbReference>
<dbReference type="InterPro" id="IPR005922">
    <property type="entry name" value="Phe_NH3-lyase"/>
</dbReference>
<evidence type="ECO:0000256" key="1">
    <source>
        <dbReference type="ARBA" id="ARBA00007238"/>
    </source>
</evidence>
<dbReference type="GO" id="GO:0006559">
    <property type="term" value="P:L-phenylalanine catabolic process"/>
    <property type="evidence" value="ECO:0007669"/>
    <property type="project" value="InterPro"/>
</dbReference>
<evidence type="ECO:0000313" key="4">
    <source>
        <dbReference type="Proteomes" id="UP000623467"/>
    </source>
</evidence>
<proteinExistence type="inferred from homology"/>
<gene>
    <name evidence="3" type="ORF">MSAN_00037200</name>
</gene>
<keyword evidence="2 3" id="KW-0456">Lyase</keyword>
<accession>A0A8H6ZH63</accession>
<dbReference type="Gene3D" id="1.10.275.10">
    <property type="entry name" value="Fumarase/aspartase (N-terminal domain)"/>
    <property type="match status" value="1"/>
</dbReference>
<dbReference type="InterPro" id="IPR023144">
    <property type="entry name" value="Phe_NH3-lyase_shielding_dom_sf"/>
</dbReference>
<comment type="similarity">
    <text evidence="1 2">Belongs to the PAL/histidase family.</text>
</comment>
<evidence type="ECO:0000313" key="3">
    <source>
        <dbReference type="EMBL" id="KAF7376221.1"/>
    </source>
</evidence>
<dbReference type="OrthoDB" id="10051290at2759"/>
<dbReference type="AlphaFoldDB" id="A0A8H6ZH63"/>
<dbReference type="EMBL" id="JACAZH010000001">
    <property type="protein sequence ID" value="KAF7376221.1"/>
    <property type="molecule type" value="Genomic_DNA"/>
</dbReference>
<evidence type="ECO:0000256" key="2">
    <source>
        <dbReference type="RuleBase" id="RU003954"/>
    </source>
</evidence>
<keyword evidence="4" id="KW-1185">Reference proteome</keyword>
<sequence>MVVNNNTPLVSKTVALANGFDGASDFDTPNATSFNSVHASTHLHSSSTLLSKFLAGQKELESYLNAKRAVEVDGNTLSISAVTAAARHVRVDVRLSNDSGVKNHLLKSRAVIAEKVEKGTSVYGLSTGFGGSADTRTDQPILLGHACLQHQHAGILPSSQEPLDVLPLLDPGSSKSMPEAWVRGAILIRMNSLIRGHSGVRWELIEKINEILCANIVPAVPMRGSISASGGPSSSLLIYPPLNVFTLDLDLSPLSYVAGLLVGNPSIRAFDGPAAFGARKMVSSRVALAAHNIEPISLASKEHLGILNGTAFSASVAALALNDAVQLSLLAQVCTAMGTEALVGNRGSFAAFIHSVARPHPGQVECAENIWNLLEGSKLATHHEKEVSLEEDKHSLRQDRYPLRTAPQWLGPQVEDILSALATVTQECNSTTDNPLVDGETGEVHHGGNFQAMSVSNAMEKTRLALHHIGKLLFAQSTELLNPAMNRGLPPSLAASDPSLNYFGKGVDIATAAYVSELGYLATPVSTHVQSAEMHNQAVNSLALISARATINSLDVLTMLTSSYLYVLCQALDLRAMYEEFSTGLGNIVREELAACFGDAVVDAKIADAVFNAMKAALERTSTMDAADQMREVASSSSTILLNFFASAQRPSGDIPAFQANVALRATALLNKLRGEFLSGQRGASPASPYLGRTKPVYEFIRLTLGIKMHGAENYTLFANELGVDDVTIGQDISTIYEAIRDGHMRNILVRVFE</sequence>
<dbReference type="PANTHER" id="PTHR10362">
    <property type="entry name" value="HISTIDINE AMMONIA-LYASE"/>
    <property type="match status" value="1"/>
</dbReference>
<dbReference type="Proteomes" id="UP000623467">
    <property type="component" value="Unassembled WGS sequence"/>
</dbReference>
<dbReference type="Gene3D" id="1.10.274.20">
    <property type="entry name" value="Phenylalanine ammonia-lyase 1, domain 3"/>
    <property type="match status" value="1"/>
</dbReference>